<dbReference type="AlphaFoldDB" id="A0A1E7JU51"/>
<feature type="transmembrane region" description="Helical" evidence="8">
    <location>
        <begin position="12"/>
        <end position="33"/>
    </location>
</feature>
<feature type="compositionally biased region" description="Low complexity" evidence="9">
    <location>
        <begin position="307"/>
        <end position="317"/>
    </location>
</feature>
<dbReference type="GO" id="GO:0015129">
    <property type="term" value="F:lactate transmembrane transporter activity"/>
    <property type="evidence" value="ECO:0007669"/>
    <property type="project" value="UniProtKB-UniRule"/>
</dbReference>
<feature type="transmembrane region" description="Helical" evidence="8">
    <location>
        <begin position="251"/>
        <end position="267"/>
    </location>
</feature>
<evidence type="ECO:0000256" key="1">
    <source>
        <dbReference type="ARBA" id="ARBA00004651"/>
    </source>
</evidence>
<evidence type="ECO:0000256" key="3">
    <source>
        <dbReference type="ARBA" id="ARBA00022448"/>
    </source>
</evidence>
<name>A0A1E7JU51_9ACTN</name>
<evidence type="ECO:0000256" key="5">
    <source>
        <dbReference type="ARBA" id="ARBA00022692"/>
    </source>
</evidence>
<dbReference type="OrthoDB" id="9761056at2"/>
<keyword evidence="11" id="KW-1185">Reference proteome</keyword>
<dbReference type="EMBL" id="LJGT01000036">
    <property type="protein sequence ID" value="OEU93475.1"/>
    <property type="molecule type" value="Genomic_DNA"/>
</dbReference>
<keyword evidence="6 8" id="KW-1133">Transmembrane helix</keyword>
<dbReference type="GO" id="GO:0005886">
    <property type="term" value="C:plasma membrane"/>
    <property type="evidence" value="ECO:0007669"/>
    <property type="project" value="UniProtKB-SubCell"/>
</dbReference>
<evidence type="ECO:0000256" key="2">
    <source>
        <dbReference type="ARBA" id="ARBA00010100"/>
    </source>
</evidence>
<keyword evidence="5 8" id="KW-0812">Transmembrane</keyword>
<dbReference type="PANTHER" id="PTHR30003:SF0">
    <property type="entry name" value="GLYCOLATE PERMEASE GLCA-RELATED"/>
    <property type="match status" value="1"/>
</dbReference>
<keyword evidence="7 8" id="KW-0472">Membrane</keyword>
<feature type="transmembrane region" description="Helical" evidence="8">
    <location>
        <begin position="458"/>
        <end position="481"/>
    </location>
</feature>
<evidence type="ECO:0000256" key="4">
    <source>
        <dbReference type="ARBA" id="ARBA00022475"/>
    </source>
</evidence>
<dbReference type="PATRIC" id="fig|933944.5.peg.2656"/>
<feature type="transmembrane region" description="Helical" evidence="8">
    <location>
        <begin position="197"/>
        <end position="213"/>
    </location>
</feature>
<feature type="region of interest" description="Disordered" evidence="9">
    <location>
        <begin position="278"/>
        <end position="329"/>
    </location>
</feature>
<dbReference type="STRING" id="933944.AN215_01280"/>
<evidence type="ECO:0000313" key="11">
    <source>
        <dbReference type="Proteomes" id="UP000176087"/>
    </source>
</evidence>
<feature type="transmembrane region" description="Helical" evidence="8">
    <location>
        <begin position="434"/>
        <end position="452"/>
    </location>
</feature>
<feature type="transmembrane region" description="Helical" evidence="8">
    <location>
        <begin position="155"/>
        <end position="177"/>
    </location>
</feature>
<evidence type="ECO:0000256" key="9">
    <source>
        <dbReference type="SAM" id="MobiDB-lite"/>
    </source>
</evidence>
<sequence length="580" mass="59491">MFQPVLDPLGGSLGWSSLVAALPLVVFFVLLGVLRVQAWLSGMASLATAIVVAVAAYGMPVGQSLNSAALGALFGLFPIMWIVVNALWVYQMTVDTGHFEVLRRSFGKLSDDQRLQAVIVAFCFGALLEALAGFGAPVAISAVMLIALGFKPFKAAAVALVANTAPVAFGAMGTPVITLSELTGLPLEDVSSMVGRQTPMLAAVVPVLLVYMVDGRRGVRQTWWPALACGLAFAVAQFVTSNFLSVELTDVVAALVAVGVLVLVMRIRGSYTPLPAGALTDSASDDPDSSADGAGSAGSADGGAGAGARDTGNGTATQKPEGGGTDTAVEDSRGAAVKAYLPYAVIIIVFAVTKLPAVKTVLEEKGTILYNWPGLHVADPVSGKPAASTVFKFDWLPATGTMLLLSGVITALLLAVSPGVAARSYKRTLHQLRWAILTVATVLALAYVMNLSGQTSTIGHFIAGAGPALAFLSPVLGWLGVAVTGSDTSANALFGILQVTAAKNSGYAPELLAAANSSGGVLGKMLSPQNLAIAAAATGLGGREPELLRKVVGWSLALLLLMCVLVFLQSTSVLGWMLLS</sequence>
<keyword evidence="4 8" id="KW-1003">Cell membrane</keyword>
<evidence type="ECO:0000256" key="6">
    <source>
        <dbReference type="ARBA" id="ARBA00022989"/>
    </source>
</evidence>
<dbReference type="Proteomes" id="UP000176087">
    <property type="component" value="Unassembled WGS sequence"/>
</dbReference>
<proteinExistence type="inferred from homology"/>
<comment type="similarity">
    <text evidence="2 8">Belongs to the lactate permease family.</text>
</comment>
<feature type="transmembrane region" description="Helical" evidence="8">
    <location>
        <begin position="69"/>
        <end position="90"/>
    </location>
</feature>
<reference evidence="10 11" key="1">
    <citation type="journal article" date="2016" name="Front. Microbiol.">
        <title>Comparative Genomics Analysis of Streptomyces Species Reveals Their Adaptation to the Marine Environment and Their Diversity at the Genomic Level.</title>
        <authorList>
            <person name="Tian X."/>
            <person name="Zhang Z."/>
            <person name="Yang T."/>
            <person name="Chen M."/>
            <person name="Li J."/>
            <person name="Chen F."/>
            <person name="Yang J."/>
            <person name="Li W."/>
            <person name="Zhang B."/>
            <person name="Zhang Z."/>
            <person name="Wu J."/>
            <person name="Zhang C."/>
            <person name="Long L."/>
            <person name="Xiao J."/>
        </authorList>
    </citation>
    <scope>NUCLEOTIDE SEQUENCE [LARGE SCALE GENOMIC DNA]</scope>
    <source>
        <strain evidence="10 11">SCSIO 10390</strain>
    </source>
</reference>
<feature type="transmembrane region" description="Helical" evidence="8">
    <location>
        <begin position="551"/>
        <end position="579"/>
    </location>
</feature>
<feature type="transmembrane region" description="Helical" evidence="8">
    <location>
        <begin position="39"/>
        <end position="57"/>
    </location>
</feature>
<protein>
    <recommendedName>
        <fullName evidence="8">L-lactate permease</fullName>
    </recommendedName>
</protein>
<accession>A0A1E7JU51</accession>
<feature type="transmembrane region" description="Helical" evidence="8">
    <location>
        <begin position="340"/>
        <end position="357"/>
    </location>
</feature>
<dbReference type="RefSeq" id="WP_070012675.1">
    <property type="nucleotide sequence ID" value="NZ_LJGS01000043.1"/>
</dbReference>
<dbReference type="InterPro" id="IPR003804">
    <property type="entry name" value="Lactate_perm"/>
</dbReference>
<feature type="transmembrane region" description="Helical" evidence="8">
    <location>
        <begin position="115"/>
        <end position="148"/>
    </location>
</feature>
<keyword evidence="3 8" id="KW-0813">Transport</keyword>
<comment type="caution">
    <text evidence="10">The sequence shown here is derived from an EMBL/GenBank/DDBJ whole genome shotgun (WGS) entry which is preliminary data.</text>
</comment>
<gene>
    <name evidence="10" type="ORF">AN215_01280</name>
</gene>
<comment type="function">
    <text evidence="8">Uptake of L-lactate across the membrane. Can also transport D-lactate and glycolate.</text>
</comment>
<feature type="transmembrane region" description="Helical" evidence="8">
    <location>
        <begin position="225"/>
        <end position="245"/>
    </location>
</feature>
<organism evidence="10 11">
    <name type="scientific">Streptomyces abyssalis</name>
    <dbReference type="NCBI Taxonomy" id="933944"/>
    <lineage>
        <taxon>Bacteria</taxon>
        <taxon>Bacillati</taxon>
        <taxon>Actinomycetota</taxon>
        <taxon>Actinomycetes</taxon>
        <taxon>Kitasatosporales</taxon>
        <taxon>Streptomycetaceae</taxon>
        <taxon>Streptomyces</taxon>
    </lineage>
</organism>
<dbReference type="GO" id="GO:0015295">
    <property type="term" value="F:solute:proton symporter activity"/>
    <property type="evidence" value="ECO:0007669"/>
    <property type="project" value="TreeGrafter"/>
</dbReference>
<feature type="transmembrane region" description="Helical" evidence="8">
    <location>
        <begin position="402"/>
        <end position="422"/>
    </location>
</feature>
<feature type="compositionally biased region" description="Low complexity" evidence="9">
    <location>
        <begin position="290"/>
        <end position="299"/>
    </location>
</feature>
<comment type="subcellular location">
    <subcellularLocation>
        <location evidence="1 8">Cell membrane</location>
        <topology evidence="1 8">Multi-pass membrane protein</topology>
    </subcellularLocation>
</comment>
<evidence type="ECO:0000256" key="7">
    <source>
        <dbReference type="ARBA" id="ARBA00023136"/>
    </source>
</evidence>
<dbReference type="Pfam" id="PF02652">
    <property type="entry name" value="Lactate_perm"/>
    <property type="match status" value="2"/>
</dbReference>
<evidence type="ECO:0000313" key="10">
    <source>
        <dbReference type="EMBL" id="OEU93475.1"/>
    </source>
</evidence>
<evidence type="ECO:0000256" key="8">
    <source>
        <dbReference type="RuleBase" id="RU365092"/>
    </source>
</evidence>
<dbReference type="PANTHER" id="PTHR30003">
    <property type="entry name" value="L-LACTATE PERMEASE"/>
    <property type="match status" value="1"/>
</dbReference>